<evidence type="ECO:0000313" key="2">
    <source>
        <dbReference type="EMBL" id="MDR7086141.1"/>
    </source>
</evidence>
<dbReference type="Pfam" id="PF03473">
    <property type="entry name" value="MOSC"/>
    <property type="match status" value="1"/>
</dbReference>
<dbReference type="RefSeq" id="WP_309967410.1">
    <property type="nucleotide sequence ID" value="NZ_JAVDWH010000001.1"/>
</dbReference>
<dbReference type="InterPro" id="IPR005302">
    <property type="entry name" value="MoCF_Sase_C"/>
</dbReference>
<keyword evidence="3" id="KW-1185">Reference proteome</keyword>
<proteinExistence type="predicted"/>
<dbReference type="SUPFAM" id="SSF50800">
    <property type="entry name" value="PK beta-barrel domain-like"/>
    <property type="match status" value="1"/>
</dbReference>
<dbReference type="PROSITE" id="PS51340">
    <property type="entry name" value="MOSC"/>
    <property type="match status" value="1"/>
</dbReference>
<dbReference type="Pfam" id="PF03476">
    <property type="entry name" value="MOSC_N"/>
    <property type="match status" value="1"/>
</dbReference>
<evidence type="ECO:0000259" key="1">
    <source>
        <dbReference type="PROSITE" id="PS51340"/>
    </source>
</evidence>
<protein>
    <submittedName>
        <fullName evidence="2">Uncharacterized protein YcbX</fullName>
    </submittedName>
</protein>
<dbReference type="InterPro" id="IPR011037">
    <property type="entry name" value="Pyrv_Knase-like_insert_dom_sf"/>
</dbReference>
<reference evidence="2 3" key="1">
    <citation type="submission" date="2023-07" db="EMBL/GenBank/DDBJ databases">
        <title>Sorghum-associated microbial communities from plants grown in Nebraska, USA.</title>
        <authorList>
            <person name="Schachtman D."/>
        </authorList>
    </citation>
    <scope>NUCLEOTIDE SEQUENCE [LARGE SCALE GENOMIC DNA]</scope>
    <source>
        <strain evidence="2 3">BE248</strain>
    </source>
</reference>
<name>A0ABU1ULU2_9ACTN</name>
<evidence type="ECO:0000313" key="3">
    <source>
        <dbReference type="Proteomes" id="UP001257739"/>
    </source>
</evidence>
<organism evidence="2 3">
    <name type="scientific">Aeromicrobium panaciterrae</name>
    <dbReference type="NCBI Taxonomy" id="363861"/>
    <lineage>
        <taxon>Bacteria</taxon>
        <taxon>Bacillati</taxon>
        <taxon>Actinomycetota</taxon>
        <taxon>Actinomycetes</taxon>
        <taxon>Propionibacteriales</taxon>
        <taxon>Nocardioidaceae</taxon>
        <taxon>Aeromicrobium</taxon>
    </lineage>
</organism>
<feature type="domain" description="MOSC" evidence="1">
    <location>
        <begin position="144"/>
        <end position="287"/>
    </location>
</feature>
<gene>
    <name evidence="2" type="ORF">J2X11_000980</name>
</gene>
<dbReference type="InterPro" id="IPR005303">
    <property type="entry name" value="MOCOS_middle"/>
</dbReference>
<sequence>MTVGSVAALWRYPVKSMGGEELQSSTLDLRAFHGDRMWAVRDLELGAVTTARRLPALLGCSARFVEEPPAGVGPGDVADVRVTFPDGTEITSDDRERLNAKLTELVGKSVALVPLPPMNDKAGYRGVLASKRDIRSQWALTDDEPLPDFSMFPIRKLLQLSIYATPIGIFADAYAVHVLTTSSLRTMAAIGGDFQPRRFRPNIVVDTEGDGLIEQDWVGGTLRAGDMALSVEIPAVRCSVPMREQPGVVADPEVSRTVARHGDRCFGVYTDIVDAGTVRVGDAVTYEPSAEEGAASAAMGRLADRLRINTIRAGNKLMPKGRAH</sequence>
<dbReference type="Proteomes" id="UP001257739">
    <property type="component" value="Unassembled WGS sequence"/>
</dbReference>
<comment type="caution">
    <text evidence="2">The sequence shown here is derived from an EMBL/GenBank/DDBJ whole genome shotgun (WGS) entry which is preliminary data.</text>
</comment>
<dbReference type="Gene3D" id="2.40.33.20">
    <property type="entry name" value="PK beta-barrel domain-like"/>
    <property type="match status" value="1"/>
</dbReference>
<dbReference type="EMBL" id="JAVDWH010000001">
    <property type="protein sequence ID" value="MDR7086141.1"/>
    <property type="molecule type" value="Genomic_DNA"/>
</dbReference>
<accession>A0ABU1ULU2</accession>